<accession>X1VL85</accession>
<organism evidence="1">
    <name type="scientific">marine sediment metagenome</name>
    <dbReference type="NCBI Taxonomy" id="412755"/>
    <lineage>
        <taxon>unclassified sequences</taxon>
        <taxon>metagenomes</taxon>
        <taxon>ecological metagenomes</taxon>
    </lineage>
</organism>
<protein>
    <recommendedName>
        <fullName evidence="2">SbsA Ig-like domain-containing protein</fullName>
    </recommendedName>
</protein>
<dbReference type="AlphaFoldDB" id="X1VL85"/>
<evidence type="ECO:0000313" key="1">
    <source>
        <dbReference type="EMBL" id="GAJ16521.1"/>
    </source>
</evidence>
<name>X1VL85_9ZZZZ</name>
<feature type="non-terminal residue" evidence="1">
    <location>
        <position position="129"/>
    </location>
</feature>
<feature type="non-terminal residue" evidence="1">
    <location>
        <position position="1"/>
    </location>
</feature>
<sequence length="129" mass="14058">SKSGDHDGELILSDDDRTIVFNPDIAFASNEEVYVVLAKGIKTGAGDELPEFSFNFSTAPAGIVQIPHAVFTESNSFEEIQYPKTLKKGGTDYLLPAPPITIDSINNPSPGYIFMATWDRNVPAIYGNF</sequence>
<comment type="caution">
    <text evidence="1">The sequence shown here is derived from an EMBL/GenBank/DDBJ whole genome shotgun (WGS) entry which is preliminary data.</text>
</comment>
<gene>
    <name evidence="1" type="ORF">S12H4_60802</name>
</gene>
<proteinExistence type="predicted"/>
<dbReference type="EMBL" id="BARW01040124">
    <property type="protein sequence ID" value="GAJ16521.1"/>
    <property type="molecule type" value="Genomic_DNA"/>
</dbReference>
<evidence type="ECO:0008006" key="2">
    <source>
        <dbReference type="Google" id="ProtNLM"/>
    </source>
</evidence>
<reference evidence="1" key="1">
    <citation type="journal article" date="2014" name="Front. Microbiol.">
        <title>High frequency of phylogenetically diverse reductive dehalogenase-homologous genes in deep subseafloor sedimentary metagenomes.</title>
        <authorList>
            <person name="Kawai M."/>
            <person name="Futagami T."/>
            <person name="Toyoda A."/>
            <person name="Takaki Y."/>
            <person name="Nishi S."/>
            <person name="Hori S."/>
            <person name="Arai W."/>
            <person name="Tsubouchi T."/>
            <person name="Morono Y."/>
            <person name="Uchiyama I."/>
            <person name="Ito T."/>
            <person name="Fujiyama A."/>
            <person name="Inagaki F."/>
            <person name="Takami H."/>
        </authorList>
    </citation>
    <scope>NUCLEOTIDE SEQUENCE</scope>
    <source>
        <strain evidence="1">Expedition CK06-06</strain>
    </source>
</reference>